<protein>
    <submittedName>
        <fullName evidence="2">BQ2448_5602 protein</fullName>
    </submittedName>
</protein>
<keyword evidence="1" id="KW-1133">Transmembrane helix</keyword>
<organism evidence="2 3">
    <name type="scientific">Microbotryum intermedium</name>
    <dbReference type="NCBI Taxonomy" id="269621"/>
    <lineage>
        <taxon>Eukaryota</taxon>
        <taxon>Fungi</taxon>
        <taxon>Dikarya</taxon>
        <taxon>Basidiomycota</taxon>
        <taxon>Pucciniomycotina</taxon>
        <taxon>Microbotryomycetes</taxon>
        <taxon>Microbotryales</taxon>
        <taxon>Microbotryaceae</taxon>
        <taxon>Microbotryum</taxon>
    </lineage>
</organism>
<dbReference type="EMBL" id="FMSP01000001">
    <property type="protein sequence ID" value="SCV66956.1"/>
    <property type="molecule type" value="Genomic_DNA"/>
</dbReference>
<name>A0A238F780_9BASI</name>
<feature type="transmembrane region" description="Helical" evidence="1">
    <location>
        <begin position="504"/>
        <end position="521"/>
    </location>
</feature>
<sequence length="729" mass="82634">MAVDSFHLLPTHGGILGSRDQAAYEPALSNDHEGDDTEGFQAQHEHEWIKIDYARLYSQLKLFRTVNAIRHLAVMFYLGIVGRVPSFSAKLATKTTPTDQRVVTMFGPKSSGGLDRFDLGVMIWHRKGVKPLRDENYLEAREEAGFSLWMFEDNGRVYGELGYALRANPNGSVNAWEPIFQSRVIKQASIFTAHSTVVPITIPGSFACVLSIHLSSSWVSCEKSELTRELTIRRSSDLAKNPWSELVATFTMLPTSTDRASVASTSNSVFKSSRPLDSYGSNHSWPLAWIDPSDSVASTPLDSFFAHMGAGYSFKRYEINFTDVETAKEPRFDLHLVTTTTLTAAKDYPTYELEDYEKVRQQLKESKEQCRHRGWWNPECTRRFQRDGHFENMIKLDSSKDTPVEAKDFTFDWRVGWSPLSPTKMAIAARLLPDWSTHSVDPFGYKARERDYLEVFHSFVGHNFNPRAHPITRTAVGFLAILLQYLSIPLLLQYWFVRSHAGGTSAAMFVLSYGNLAWMIIQSLYEWWDMVLIWFILKVMVHALLLLKQLTLIAHLQVRFENFVPAAVRFRPSTKLEQETKQIDVQIPWLHQVLFVATCFFCLHYGGSSIPRIVHSPMYQDVTDNVPVWYGRGKGITRAFLIGGSLHTATGTQIRLNYKLQRFGAEYRTTAFVSAAALGLSRISSLFIEWFGPATATPHFTLWDLISIAIVVVLAVQASMYPGISGKME</sequence>
<reference evidence="3" key="1">
    <citation type="submission" date="2016-09" db="EMBL/GenBank/DDBJ databases">
        <authorList>
            <person name="Jeantristanb JTB J.-T."/>
            <person name="Ricardo R."/>
        </authorList>
    </citation>
    <scope>NUCLEOTIDE SEQUENCE [LARGE SCALE GENOMIC DNA]</scope>
</reference>
<evidence type="ECO:0000313" key="2">
    <source>
        <dbReference type="EMBL" id="SCV66956.1"/>
    </source>
</evidence>
<dbReference type="Proteomes" id="UP000198372">
    <property type="component" value="Unassembled WGS sequence"/>
</dbReference>
<accession>A0A238F780</accession>
<evidence type="ECO:0000313" key="3">
    <source>
        <dbReference type="Proteomes" id="UP000198372"/>
    </source>
</evidence>
<keyword evidence="1" id="KW-0472">Membrane</keyword>
<keyword evidence="1" id="KW-0812">Transmembrane</keyword>
<feature type="transmembrane region" description="Helical" evidence="1">
    <location>
        <begin position="475"/>
        <end position="497"/>
    </location>
</feature>
<dbReference type="AlphaFoldDB" id="A0A238F780"/>
<proteinExistence type="predicted"/>
<feature type="transmembrane region" description="Helical" evidence="1">
    <location>
        <begin position="669"/>
        <end position="688"/>
    </location>
</feature>
<feature type="transmembrane region" description="Helical" evidence="1">
    <location>
        <begin position="527"/>
        <end position="547"/>
    </location>
</feature>
<dbReference type="OrthoDB" id="2548253at2759"/>
<evidence type="ECO:0000256" key="1">
    <source>
        <dbReference type="SAM" id="Phobius"/>
    </source>
</evidence>
<keyword evidence="3" id="KW-1185">Reference proteome</keyword>
<feature type="transmembrane region" description="Helical" evidence="1">
    <location>
        <begin position="700"/>
        <end position="721"/>
    </location>
</feature>
<gene>
    <name evidence="2" type="ORF">BQ2448_5602</name>
</gene>